<dbReference type="Gene3D" id="3.50.50.60">
    <property type="entry name" value="FAD/NAD(P)-binding domain"/>
    <property type="match status" value="2"/>
</dbReference>
<sequence>MTTIAIVGSGIAGLHLGLHLRKQDLDVTIYTNRTGEEVANGPVMNSVAHMHVTRAIEEELGINHWVGEDYEYIRHYHYNGWGEDREYFGDFTKPSAVVDYRIMLPKLMQDFEERGGRFVYGTLFREDVDALTDEYDLVVVSAGKGDISAIFPKRPELSPFSAPARKLAVGFWHGVERLEPNGVGVNVVPGVGELLAIPMWSFSGKVMALLFESVPGGPQEVLTDQKYADDPAAYREKTLEILREYYPPMYARINEDEFRLQGEKDILQGAFPPAMRQDFVELPNGKFLLALGDIHMTVDPVQAQGANSAAYSAKVIADAIAEDKVFDRRFMEKVARRRAERLEAATNWINTIIGPPAEQIPELFSAMVHNRELADRFTENFNNPIGQMDLLGSTERVRAAIEATKSTVNA</sequence>
<keyword evidence="2" id="KW-0560">Oxidoreductase</keyword>
<evidence type="ECO:0000313" key="3">
    <source>
        <dbReference type="Proteomes" id="UP000433493"/>
    </source>
</evidence>
<dbReference type="RefSeq" id="WP_158050859.1">
    <property type="nucleotide sequence ID" value="NZ_WBKB01000001.1"/>
</dbReference>
<organism evidence="2 3">
    <name type="scientific">Gulosibacter chungangensis</name>
    <dbReference type="NCBI Taxonomy" id="979746"/>
    <lineage>
        <taxon>Bacteria</taxon>
        <taxon>Bacillati</taxon>
        <taxon>Actinomycetota</taxon>
        <taxon>Actinomycetes</taxon>
        <taxon>Micrococcales</taxon>
        <taxon>Microbacteriaceae</taxon>
        <taxon>Gulosibacter</taxon>
    </lineage>
</organism>
<dbReference type="EMBL" id="WBKB01000001">
    <property type="protein sequence ID" value="KAB1644846.1"/>
    <property type="molecule type" value="Genomic_DNA"/>
</dbReference>
<comment type="caution">
    <text evidence="2">The sequence shown here is derived from an EMBL/GenBank/DDBJ whole genome shotgun (WGS) entry which is preliminary data.</text>
</comment>
<reference evidence="2 3" key="1">
    <citation type="submission" date="2019-09" db="EMBL/GenBank/DDBJ databases">
        <title>Phylogeny of genus Pseudoclavibacter and closely related genus.</title>
        <authorList>
            <person name="Li Y."/>
        </authorList>
    </citation>
    <scope>NUCLEOTIDE SEQUENCE [LARGE SCALE GENOMIC DNA]</scope>
    <source>
        <strain evidence="2 3">KCTC 13959</strain>
    </source>
</reference>
<evidence type="ECO:0000313" key="2">
    <source>
        <dbReference type="EMBL" id="KAB1644846.1"/>
    </source>
</evidence>
<dbReference type="SUPFAM" id="SSF51905">
    <property type="entry name" value="FAD/NAD(P)-binding domain"/>
    <property type="match status" value="1"/>
</dbReference>
<dbReference type="AlphaFoldDB" id="A0A7J5BF12"/>
<keyword evidence="3" id="KW-1185">Reference proteome</keyword>
<keyword evidence="2" id="KW-0503">Monooxygenase</keyword>
<feature type="domain" description="Styrene monooxygenase StyA putative substrate binding" evidence="1">
    <location>
        <begin position="143"/>
        <end position="252"/>
    </location>
</feature>
<protein>
    <submittedName>
        <fullName evidence="2">Monooxygenase</fullName>
    </submittedName>
</protein>
<name>A0A7J5BF12_9MICO</name>
<dbReference type="InterPro" id="IPR041654">
    <property type="entry name" value="StyA_sbd"/>
</dbReference>
<gene>
    <name evidence="2" type="ORF">F8O05_00790</name>
</gene>
<dbReference type="OrthoDB" id="9792858at2"/>
<accession>A0A7J5BF12</accession>
<dbReference type="Gene3D" id="6.10.250.650">
    <property type="match status" value="1"/>
</dbReference>
<dbReference type="Pfam" id="PF17885">
    <property type="entry name" value="Smoa_sbd"/>
    <property type="match status" value="1"/>
</dbReference>
<dbReference type="Gene3D" id="3.30.9.40">
    <property type="match status" value="1"/>
</dbReference>
<dbReference type="InterPro" id="IPR036188">
    <property type="entry name" value="FAD/NAD-bd_sf"/>
</dbReference>
<proteinExistence type="predicted"/>
<dbReference type="Proteomes" id="UP000433493">
    <property type="component" value="Unassembled WGS sequence"/>
</dbReference>
<dbReference type="GO" id="GO:0004497">
    <property type="term" value="F:monooxygenase activity"/>
    <property type="evidence" value="ECO:0007669"/>
    <property type="project" value="UniProtKB-KW"/>
</dbReference>
<evidence type="ECO:0000259" key="1">
    <source>
        <dbReference type="Pfam" id="PF17885"/>
    </source>
</evidence>